<protein>
    <submittedName>
        <fullName evidence="2">Spore coat protein CotJB</fullName>
    </submittedName>
</protein>
<sequence length="85" mass="10148">MKRQALLERRQIVEFALLDLQLYFDTRAADKIALKQFNQLSAVSQELKALYERKFSPLLGNGFSQSKMTWQWVNSPWPWQIDRRC</sequence>
<reference evidence="2 3" key="1">
    <citation type="submission" date="2019-08" db="EMBL/GenBank/DDBJ databases">
        <title>Bacillus genomes from the desert of Cuatro Cienegas, Coahuila.</title>
        <authorList>
            <person name="Olmedo-Alvarez G."/>
        </authorList>
    </citation>
    <scope>NUCLEOTIDE SEQUENCE [LARGE SCALE GENOMIC DNA]</scope>
    <source>
        <strain evidence="2 3">CH34_1T</strain>
    </source>
</reference>
<dbReference type="InterPro" id="IPR016571">
    <property type="entry name" value="Spore_coat_assembly_CotJB"/>
</dbReference>
<gene>
    <name evidence="2" type="ORF">FZC78_22065</name>
</gene>
<dbReference type="EMBL" id="VTEI01000022">
    <property type="protein sequence ID" value="TYS13259.1"/>
    <property type="molecule type" value="Genomic_DNA"/>
</dbReference>
<comment type="caution">
    <text evidence="2">The sequence shown here is derived from an EMBL/GenBank/DDBJ whole genome shotgun (WGS) entry which is preliminary data.</text>
</comment>
<evidence type="ECO:0000313" key="3">
    <source>
        <dbReference type="Proteomes" id="UP000322267"/>
    </source>
</evidence>
<dbReference type="Proteomes" id="UP000322267">
    <property type="component" value="Unassembled WGS sequence"/>
</dbReference>
<dbReference type="OrthoDB" id="9804099at2"/>
<keyword evidence="2" id="KW-0946">Virion</keyword>
<dbReference type="Pfam" id="PF12652">
    <property type="entry name" value="CotJB"/>
    <property type="match status" value="1"/>
</dbReference>
<name>A0A5D4NHI2_9BACI</name>
<proteinExistence type="predicted"/>
<dbReference type="AlphaFoldDB" id="A0A5D4NHI2"/>
<dbReference type="RefSeq" id="WP_148942235.1">
    <property type="nucleotide sequence ID" value="NZ_JBNILZ010000042.1"/>
</dbReference>
<evidence type="ECO:0000313" key="2">
    <source>
        <dbReference type="EMBL" id="TYS13259.1"/>
    </source>
</evidence>
<organism evidence="2 3">
    <name type="scientific">Rossellomorea vietnamensis</name>
    <dbReference type="NCBI Taxonomy" id="218284"/>
    <lineage>
        <taxon>Bacteria</taxon>
        <taxon>Bacillati</taxon>
        <taxon>Bacillota</taxon>
        <taxon>Bacilli</taxon>
        <taxon>Bacillales</taxon>
        <taxon>Bacillaceae</taxon>
        <taxon>Rossellomorea</taxon>
    </lineage>
</organism>
<dbReference type="InterPro" id="IPR024207">
    <property type="entry name" value="CotJB_dom"/>
</dbReference>
<keyword evidence="2" id="KW-0167">Capsid protein</keyword>
<accession>A0A5D4NHI2</accession>
<evidence type="ECO:0000259" key="1">
    <source>
        <dbReference type="Pfam" id="PF12652"/>
    </source>
</evidence>
<dbReference type="PIRSF" id="PIRSF010606">
    <property type="entry name" value="Spore_coat_CotJB"/>
    <property type="match status" value="1"/>
</dbReference>
<feature type="domain" description="Protein CotJB" evidence="1">
    <location>
        <begin position="5"/>
        <end position="80"/>
    </location>
</feature>